<dbReference type="PANTHER" id="PTHR44809:SF1">
    <property type="entry name" value="PROTEIN O-MANNOSYL-TRANSFERASE TMTC1"/>
    <property type="match status" value="1"/>
</dbReference>
<feature type="compositionally biased region" description="Low complexity" evidence="2">
    <location>
        <begin position="202"/>
        <end position="214"/>
    </location>
</feature>
<evidence type="ECO:0000313" key="5">
    <source>
        <dbReference type="Proteomes" id="UP000248330"/>
    </source>
</evidence>
<protein>
    <submittedName>
        <fullName evidence="4">Flp pilus assembly protein TadD</fullName>
    </submittedName>
</protein>
<evidence type="ECO:0000313" key="4">
    <source>
        <dbReference type="EMBL" id="PXV71402.1"/>
    </source>
</evidence>
<dbReference type="Pfam" id="PF13432">
    <property type="entry name" value="TPR_16"/>
    <property type="match status" value="1"/>
</dbReference>
<dbReference type="PROSITE" id="PS50005">
    <property type="entry name" value="TPR"/>
    <property type="match status" value="2"/>
</dbReference>
<organism evidence="4 5">
    <name type="scientific">Sinimarinibacterium flocculans</name>
    <dbReference type="NCBI Taxonomy" id="985250"/>
    <lineage>
        <taxon>Bacteria</taxon>
        <taxon>Pseudomonadati</taxon>
        <taxon>Pseudomonadota</taxon>
        <taxon>Gammaproteobacteria</taxon>
        <taxon>Nevskiales</taxon>
        <taxon>Nevskiaceae</taxon>
        <taxon>Sinimarinibacterium</taxon>
    </lineage>
</organism>
<name>A0A318EKH4_9GAMM</name>
<dbReference type="EMBL" id="QICN01000001">
    <property type="protein sequence ID" value="PXV71402.1"/>
    <property type="molecule type" value="Genomic_DNA"/>
</dbReference>
<dbReference type="SUPFAM" id="SSF48452">
    <property type="entry name" value="TPR-like"/>
    <property type="match status" value="1"/>
</dbReference>
<evidence type="ECO:0000256" key="3">
    <source>
        <dbReference type="SAM" id="SignalP"/>
    </source>
</evidence>
<dbReference type="RefSeq" id="WP_110263519.1">
    <property type="nucleotide sequence ID" value="NZ_CAKZQT010000007.1"/>
</dbReference>
<keyword evidence="1" id="KW-0802">TPR repeat</keyword>
<proteinExistence type="predicted"/>
<evidence type="ECO:0000256" key="1">
    <source>
        <dbReference type="PROSITE-ProRule" id="PRU00339"/>
    </source>
</evidence>
<dbReference type="OrthoDB" id="255821at2"/>
<dbReference type="InterPro" id="IPR019734">
    <property type="entry name" value="TPR_rpt"/>
</dbReference>
<feature type="repeat" description="TPR" evidence="1">
    <location>
        <begin position="119"/>
        <end position="152"/>
    </location>
</feature>
<feature type="chain" id="PRO_5016462584" evidence="3">
    <location>
        <begin position="29"/>
        <end position="221"/>
    </location>
</feature>
<feature type="signal peptide" evidence="3">
    <location>
        <begin position="1"/>
        <end position="28"/>
    </location>
</feature>
<accession>A0A318EKH4</accession>
<dbReference type="SMART" id="SM00028">
    <property type="entry name" value="TPR"/>
    <property type="match status" value="3"/>
</dbReference>
<comment type="caution">
    <text evidence="4">The sequence shown here is derived from an EMBL/GenBank/DDBJ whole genome shotgun (WGS) entry which is preliminary data.</text>
</comment>
<feature type="compositionally biased region" description="Polar residues" evidence="2">
    <location>
        <begin position="26"/>
        <end position="42"/>
    </location>
</feature>
<sequence length="221" mass="24107">MKRSTDRARQLAAASLVLLLAACGSVQQRPPSAEPSPTTGEAQTEPDKGNPQQRFDAALQMLRDGQVGEAEEAFRTVAQDFPEHAGPWTNLGILFARSNRRPQAIGALARAAQLKPDNKIALNWLGILYRESGDFERARASYERALAIDSGYAFAHYNLGLLLDAHLRRPTDALPHYREYLRLTGGDDLRVMAWVAQIEAENPPAEAPASAAPPDGSEVQP</sequence>
<gene>
    <name evidence="4" type="ORF">C8D93_101450</name>
</gene>
<feature type="region of interest" description="Disordered" evidence="2">
    <location>
        <begin position="202"/>
        <end position="221"/>
    </location>
</feature>
<dbReference type="PROSITE" id="PS51257">
    <property type="entry name" value="PROKAR_LIPOPROTEIN"/>
    <property type="match status" value="1"/>
</dbReference>
<dbReference type="Proteomes" id="UP000248330">
    <property type="component" value="Unassembled WGS sequence"/>
</dbReference>
<dbReference type="InterPro" id="IPR011990">
    <property type="entry name" value="TPR-like_helical_dom_sf"/>
</dbReference>
<keyword evidence="3" id="KW-0732">Signal</keyword>
<dbReference type="PANTHER" id="PTHR44809">
    <property type="match status" value="1"/>
</dbReference>
<feature type="region of interest" description="Disordered" evidence="2">
    <location>
        <begin position="26"/>
        <end position="51"/>
    </location>
</feature>
<dbReference type="InterPro" id="IPR052943">
    <property type="entry name" value="TMTC_O-mannosyl-trnsfr"/>
</dbReference>
<dbReference type="Gene3D" id="1.25.40.10">
    <property type="entry name" value="Tetratricopeptide repeat domain"/>
    <property type="match status" value="1"/>
</dbReference>
<feature type="repeat" description="TPR" evidence="1">
    <location>
        <begin position="85"/>
        <end position="118"/>
    </location>
</feature>
<evidence type="ECO:0000256" key="2">
    <source>
        <dbReference type="SAM" id="MobiDB-lite"/>
    </source>
</evidence>
<dbReference type="AlphaFoldDB" id="A0A318EKH4"/>
<reference evidence="4 5" key="1">
    <citation type="submission" date="2018-04" db="EMBL/GenBank/DDBJ databases">
        <title>Genomic Encyclopedia of Type Strains, Phase IV (KMG-IV): sequencing the most valuable type-strain genomes for metagenomic binning, comparative biology and taxonomic classification.</title>
        <authorList>
            <person name="Goeker M."/>
        </authorList>
    </citation>
    <scope>NUCLEOTIDE SEQUENCE [LARGE SCALE GENOMIC DNA]</scope>
    <source>
        <strain evidence="4 5">DSM 104150</strain>
    </source>
</reference>
<keyword evidence="5" id="KW-1185">Reference proteome</keyword>